<dbReference type="GeneID" id="301710260"/>
<dbReference type="InterPro" id="IPR017853">
    <property type="entry name" value="GH"/>
</dbReference>
<dbReference type="PROSITE" id="PS00653">
    <property type="entry name" value="GLYCOSYL_HYDROL_F1_2"/>
    <property type="match status" value="1"/>
</dbReference>
<reference evidence="5 7" key="1">
    <citation type="submission" date="2016-01" db="EMBL/GenBank/DDBJ databases">
        <title>Genome sequence of the acidophilic iron oxidising Ferrovum strain Z-31.</title>
        <authorList>
            <person name="Poehlein A."/>
            <person name="Ullrich S.R."/>
            <person name="Schloemann M."/>
            <person name="Muehling M."/>
            <person name="Daniel R."/>
        </authorList>
    </citation>
    <scope>NUCLEOTIDE SEQUENCE [LARGE SCALE GENOMIC DNA]</scope>
    <source>
        <strain evidence="5 7">Z-31</strain>
    </source>
</reference>
<dbReference type="EMBL" id="CP071137">
    <property type="protein sequence ID" value="QWY76919.1"/>
    <property type="molecule type" value="Genomic_DNA"/>
</dbReference>
<evidence type="ECO:0000256" key="3">
    <source>
        <dbReference type="ARBA" id="ARBA00023295"/>
    </source>
</evidence>
<name>A0A8F3DZX4_9PROT</name>
<keyword evidence="3 5" id="KW-0326">Glycosidase</keyword>
<dbReference type="PRINTS" id="PR00131">
    <property type="entry name" value="GLHYDRLASE1"/>
</dbReference>
<dbReference type="InterPro" id="IPR033132">
    <property type="entry name" value="GH_1_N_CS"/>
</dbReference>
<keyword evidence="2 5" id="KW-0378">Hydrolase</keyword>
<dbReference type="RefSeq" id="WP_197456289.1">
    <property type="nucleotide sequence ID" value="NZ_CP053675.1"/>
</dbReference>
<dbReference type="Pfam" id="PF00232">
    <property type="entry name" value="Glyco_hydro_1"/>
    <property type="match status" value="2"/>
</dbReference>
<comment type="similarity">
    <text evidence="1 4">Belongs to the glycosyl hydrolase 1 family.</text>
</comment>
<evidence type="ECO:0000313" key="5">
    <source>
        <dbReference type="EMBL" id="KXW59352.1"/>
    </source>
</evidence>
<dbReference type="Proteomes" id="UP000075653">
    <property type="component" value="Unassembled WGS sequence"/>
</dbReference>
<evidence type="ECO:0000256" key="4">
    <source>
        <dbReference type="RuleBase" id="RU003690"/>
    </source>
</evidence>
<dbReference type="PANTHER" id="PTHR10353:SF36">
    <property type="entry name" value="LP05116P"/>
    <property type="match status" value="1"/>
</dbReference>
<dbReference type="EC" id="3.2.1.21" evidence="5"/>
<dbReference type="GO" id="GO:0005829">
    <property type="term" value="C:cytosol"/>
    <property type="evidence" value="ECO:0007669"/>
    <property type="project" value="TreeGrafter"/>
</dbReference>
<dbReference type="SUPFAM" id="SSF51445">
    <property type="entry name" value="(Trans)glycosidases"/>
    <property type="match status" value="1"/>
</dbReference>
<evidence type="ECO:0000256" key="2">
    <source>
        <dbReference type="ARBA" id="ARBA00022801"/>
    </source>
</evidence>
<dbReference type="AlphaFoldDB" id="A0A8F3DZX4"/>
<dbReference type="GO" id="GO:0008422">
    <property type="term" value="F:beta-glucosidase activity"/>
    <property type="evidence" value="ECO:0007669"/>
    <property type="project" value="UniProtKB-EC"/>
</dbReference>
<dbReference type="InterPro" id="IPR001360">
    <property type="entry name" value="Glyco_hydro_1"/>
</dbReference>
<dbReference type="GO" id="GO:0016052">
    <property type="term" value="P:carbohydrate catabolic process"/>
    <property type="evidence" value="ECO:0007669"/>
    <property type="project" value="TreeGrafter"/>
</dbReference>
<accession>A0A149W1J7</accession>
<sequence>MEYTELNEWQCKRRQMLLAGGAALTGSLWPKVSLAELGEEFPHGFLWGAATAGHQVEGGNINSDSWLLENMQPTLFDEPSGDACDHYNRFDQDISMLSDLGLNTFRFSIEWSRVEPEAGQFSRAQIDHYRRVLESCQRYGVRSMVTFNHFTTPRWFAGLGGWENPESSWLFARYCDWVTRHLGEWMNYATTLNEPNLTQLLFCIPGYELTKLGTIKDQEIIRKAGTRVGTGRFSSWIFGDLEQVHQGLLQAHQAGYEAIKAVRPELPVGVSIAMEDDQPVGPGAMAMLERKRRLSYLPWFEMVQKHGDFLGVQAYSRARIGARGRLPPQAGYPLTDMGYEFYPEAVEGVIRYTHGHVKIPLYVTENGVATMDDTRRVDYIRRAVSGVARCLAAGIDVRGYIHWSLLDNFEWLDGYRPHFGLVAVDHRTFQRHIKPSATYLGEIARQNRVLVVPRSA</sequence>
<evidence type="ECO:0000256" key="1">
    <source>
        <dbReference type="ARBA" id="ARBA00010838"/>
    </source>
</evidence>
<dbReference type="PANTHER" id="PTHR10353">
    <property type="entry name" value="GLYCOSYL HYDROLASE"/>
    <property type="match status" value="1"/>
</dbReference>
<evidence type="ECO:0000313" key="7">
    <source>
        <dbReference type="Proteomes" id="UP000075653"/>
    </source>
</evidence>
<dbReference type="Gene3D" id="3.20.20.80">
    <property type="entry name" value="Glycosidases"/>
    <property type="match status" value="1"/>
</dbReference>
<organism evidence="5 7">
    <name type="scientific">Ferrovum myxofaciens</name>
    <dbReference type="NCBI Taxonomy" id="416213"/>
    <lineage>
        <taxon>Bacteria</taxon>
        <taxon>Pseudomonadati</taxon>
        <taxon>Pseudomonadota</taxon>
        <taxon>Betaproteobacteria</taxon>
        <taxon>Ferrovales</taxon>
        <taxon>Ferrovaceae</taxon>
        <taxon>Ferrovum</taxon>
    </lineage>
</organism>
<protein>
    <submittedName>
        <fullName evidence="5">Beta-glucosidase A</fullName>
        <ecNumber evidence="5">3.2.1.21</ecNumber>
    </submittedName>
    <submittedName>
        <fullName evidence="6">Glycoside hydrolase family 1 protein</fullName>
    </submittedName>
</protein>
<gene>
    <name evidence="5" type="primary">bglA</name>
    <name evidence="5" type="ORF">FEMY_01440</name>
    <name evidence="6" type="ORF">JZL65_10565</name>
</gene>
<reference evidence="6" key="2">
    <citation type="submission" date="2021-02" db="EMBL/GenBank/DDBJ databases">
        <title>Comparative genomics of Ferrovum myxofaciens strains, predominant extremophile bacteria forming large biofilm stalactites in acid mine ecosystems.</title>
        <authorList>
            <person name="Burkartova K."/>
            <person name="Ridl J."/>
            <person name="Pajer P."/>
            <person name="Falteisek L."/>
        </authorList>
    </citation>
    <scope>NUCLEOTIDE SEQUENCE</scope>
    <source>
        <strain evidence="6">MI1III</strain>
    </source>
</reference>
<dbReference type="PATRIC" id="fig|1789004.3.peg.142"/>
<evidence type="ECO:0000313" key="6">
    <source>
        <dbReference type="EMBL" id="QWY76919.1"/>
    </source>
</evidence>
<dbReference type="EMBL" id="LRRD01000002">
    <property type="protein sequence ID" value="KXW59352.1"/>
    <property type="molecule type" value="Genomic_DNA"/>
</dbReference>
<keyword evidence="7" id="KW-1185">Reference proteome</keyword>
<proteinExistence type="inferred from homology"/>
<dbReference type="Proteomes" id="UP000683551">
    <property type="component" value="Chromosome"/>
</dbReference>
<accession>A0A8F3DZX4</accession>